<sequence length="196" mass="21922">MDAILKVLLLLLSMFAVASRSEAQTFAVKTNLLDDAVLDVSVGMEAGLAPKWTLDVPVSLNGWTLSHDRRWKHWSVQPGARYWSCDRFAGHFVGAHVHGGQFNIGGIDTGFKLFGTDFGKLKDTRFQGWFVGGGVSYGYAWLLDKHWNLEGEFGFGYSYTRFDQYRCAGCGKKVKSDRTHHYVGPTKAAINVVYLF</sequence>
<organism evidence="1 2">
    <name type="scientific">Palleniella muris</name>
    <dbReference type="NCBI Taxonomy" id="3038145"/>
    <lineage>
        <taxon>Bacteria</taxon>
        <taxon>Pseudomonadati</taxon>
        <taxon>Bacteroidota</taxon>
        <taxon>Bacteroidia</taxon>
        <taxon>Bacteroidales</taxon>
        <taxon>Prevotellaceae</taxon>
        <taxon>Palleniella</taxon>
    </lineage>
</organism>
<name>A0AC61QQT3_9BACT</name>
<dbReference type="Proteomes" id="UP000308886">
    <property type="component" value="Unassembled WGS sequence"/>
</dbReference>
<comment type="caution">
    <text evidence="1">The sequence shown here is derived from an EMBL/GenBank/DDBJ whole genome shotgun (WGS) entry which is preliminary data.</text>
</comment>
<evidence type="ECO:0000313" key="1">
    <source>
        <dbReference type="EMBL" id="TGX82511.1"/>
    </source>
</evidence>
<proteinExistence type="predicted"/>
<keyword evidence="2" id="KW-1185">Reference proteome</keyword>
<reference evidence="1" key="1">
    <citation type="submission" date="2019-04" db="EMBL/GenBank/DDBJ databases">
        <title>Microbes associate with the intestines of laboratory mice.</title>
        <authorList>
            <person name="Navarre W."/>
            <person name="Wong E."/>
            <person name="Huang K."/>
            <person name="Tropini C."/>
            <person name="Ng K."/>
            <person name="Yu B."/>
        </authorList>
    </citation>
    <scope>NUCLEOTIDE SEQUENCE</scope>
    <source>
        <strain evidence="1">NM73_A23</strain>
    </source>
</reference>
<protein>
    <submittedName>
        <fullName evidence="1">DUF3575 domain-containing protein</fullName>
    </submittedName>
</protein>
<evidence type="ECO:0000313" key="2">
    <source>
        <dbReference type="Proteomes" id="UP000308886"/>
    </source>
</evidence>
<gene>
    <name evidence="1" type="ORF">E5358_07015</name>
</gene>
<accession>A0AC61QQT3</accession>
<dbReference type="EMBL" id="SRZC01000009">
    <property type="protein sequence ID" value="TGX82511.1"/>
    <property type="molecule type" value="Genomic_DNA"/>
</dbReference>